<evidence type="ECO:0000313" key="2">
    <source>
        <dbReference type="Proteomes" id="UP000308760"/>
    </source>
</evidence>
<keyword evidence="2" id="KW-1185">Reference proteome</keyword>
<accession>A0A4V4HS65</accession>
<dbReference type="EMBL" id="STGY01000056">
    <property type="protein sequence ID" value="THV40556.1"/>
    <property type="molecule type" value="Genomic_DNA"/>
</dbReference>
<proteinExistence type="predicted"/>
<sequence length="152" mass="16894">MTTTVLGEGFLEVDLPARRRDPDAYRWDDIVTLFHRGNIYGDDVEFPADLAGQRGTLVAVVNREPRKQNEVDHAIRRGAGTPPLGSEVVLGTGTVHFRKRTMSGHASDLYENNAIGIKPRLDGDAVRSLMSQWAKRTSRTGFNLVGKLELHQ</sequence>
<dbReference type="Proteomes" id="UP000308760">
    <property type="component" value="Unassembled WGS sequence"/>
</dbReference>
<reference evidence="2" key="1">
    <citation type="submission" date="2019-04" db="EMBL/GenBank/DDBJ databases">
        <title>Nocardioides xinjiangensis sp. nov.</title>
        <authorList>
            <person name="Liu S."/>
        </authorList>
    </citation>
    <scope>NUCLEOTIDE SEQUENCE [LARGE SCALE GENOMIC DNA]</scope>
    <source>
        <strain evidence="2">18</strain>
    </source>
</reference>
<reference evidence="1 2" key="2">
    <citation type="submission" date="2019-05" db="EMBL/GenBank/DDBJ databases">
        <title>Glycomyces buryatensis sp. nov.</title>
        <authorList>
            <person name="Nikitina E."/>
        </authorList>
    </citation>
    <scope>NUCLEOTIDE SEQUENCE [LARGE SCALE GENOMIC DNA]</scope>
    <source>
        <strain evidence="1 2">18</strain>
    </source>
</reference>
<name>A0A4V4HS65_9ACTN</name>
<dbReference type="RefSeq" id="WP_136535331.1">
    <property type="nucleotide sequence ID" value="NZ_STGY01000056.1"/>
</dbReference>
<evidence type="ECO:0000313" key="1">
    <source>
        <dbReference type="EMBL" id="THV40556.1"/>
    </source>
</evidence>
<protein>
    <submittedName>
        <fullName evidence="1">Uncharacterized protein</fullName>
    </submittedName>
</protein>
<gene>
    <name evidence="1" type="ORF">FAB82_14920</name>
</gene>
<organism evidence="1 2">
    <name type="scientific">Glycomyces buryatensis</name>
    <dbReference type="NCBI Taxonomy" id="2570927"/>
    <lineage>
        <taxon>Bacteria</taxon>
        <taxon>Bacillati</taxon>
        <taxon>Actinomycetota</taxon>
        <taxon>Actinomycetes</taxon>
        <taxon>Glycomycetales</taxon>
        <taxon>Glycomycetaceae</taxon>
        <taxon>Glycomyces</taxon>
    </lineage>
</organism>
<dbReference type="AlphaFoldDB" id="A0A4V4HS65"/>
<comment type="caution">
    <text evidence="1">The sequence shown here is derived from an EMBL/GenBank/DDBJ whole genome shotgun (WGS) entry which is preliminary data.</text>
</comment>